<sequence>MFYTKFIFDTEKNKYILKINDKTFELTREESVILHNSLNRVLKATPQLFNSNIEGEKDEN</sequence>
<evidence type="ECO:0000313" key="2">
    <source>
        <dbReference type="Proteomes" id="UP001170288"/>
    </source>
</evidence>
<gene>
    <name evidence="1" type="ORF">O8C76_11130</name>
</gene>
<dbReference type="Proteomes" id="UP001170288">
    <property type="component" value="Unassembled WGS sequence"/>
</dbReference>
<name>A0AAW7Q107_9BACT</name>
<accession>A0AAW7Q107</accession>
<proteinExistence type="predicted"/>
<comment type="caution">
    <text evidence="1">The sequence shown here is derived from an EMBL/GenBank/DDBJ whole genome shotgun (WGS) entry which is preliminary data.</text>
</comment>
<organism evidence="1 2">
    <name type="scientific">Aliarcobacter butzleri</name>
    <dbReference type="NCBI Taxonomy" id="28197"/>
    <lineage>
        <taxon>Bacteria</taxon>
        <taxon>Pseudomonadati</taxon>
        <taxon>Campylobacterota</taxon>
        <taxon>Epsilonproteobacteria</taxon>
        <taxon>Campylobacterales</taxon>
        <taxon>Arcobacteraceae</taxon>
        <taxon>Aliarcobacter</taxon>
    </lineage>
</organism>
<dbReference type="EMBL" id="JAPZCX010000023">
    <property type="protein sequence ID" value="MDN5071576.1"/>
    <property type="molecule type" value="Genomic_DNA"/>
</dbReference>
<protein>
    <submittedName>
        <fullName evidence="1">Uncharacterized protein</fullName>
    </submittedName>
</protein>
<dbReference type="AlphaFoldDB" id="A0AAW7Q107"/>
<reference evidence="1" key="2">
    <citation type="journal article" date="2023" name="Microorganisms">
        <title>Genomic Characterization of Arcobacter butzleri Strains Isolated from Various Sources in Lithuania.</title>
        <authorList>
            <person name="Uljanovas D."/>
            <person name="Golz G."/>
            <person name="Fleischmann S."/>
            <person name="Kudirkiene E."/>
            <person name="Kasetiene N."/>
            <person name="Grineviciene A."/>
            <person name="Tamuleviciene E."/>
            <person name="Aksomaitiene J."/>
            <person name="Alter T."/>
            <person name="Malakauskas M."/>
        </authorList>
    </citation>
    <scope>NUCLEOTIDE SEQUENCE</scope>
    <source>
        <strain evidence="1">RCM69</strain>
    </source>
</reference>
<evidence type="ECO:0000313" key="1">
    <source>
        <dbReference type="EMBL" id="MDN5071576.1"/>
    </source>
</evidence>
<dbReference type="RefSeq" id="WP_301372650.1">
    <property type="nucleotide sequence ID" value="NZ_JAPZCX010000023.1"/>
</dbReference>
<reference evidence="1" key="1">
    <citation type="submission" date="2022-12" db="EMBL/GenBank/DDBJ databases">
        <authorList>
            <person name="Uljanovas D."/>
        </authorList>
    </citation>
    <scope>NUCLEOTIDE SEQUENCE</scope>
    <source>
        <strain evidence="1">RCM69</strain>
    </source>
</reference>